<name>A0A917CVD9_9GAMM</name>
<dbReference type="Proteomes" id="UP000605253">
    <property type="component" value="Unassembled WGS sequence"/>
</dbReference>
<reference evidence="1" key="2">
    <citation type="submission" date="2020-09" db="EMBL/GenBank/DDBJ databases">
        <authorList>
            <person name="Sun Q."/>
            <person name="Zhou Y."/>
        </authorList>
    </citation>
    <scope>NUCLEOTIDE SEQUENCE</scope>
    <source>
        <strain evidence="1">CGMCC 1.12181</strain>
    </source>
</reference>
<evidence type="ECO:0000313" key="1">
    <source>
        <dbReference type="EMBL" id="GGF98262.1"/>
    </source>
</evidence>
<organism evidence="1 2">
    <name type="scientific">Marinicella pacifica</name>
    <dbReference type="NCBI Taxonomy" id="1171543"/>
    <lineage>
        <taxon>Bacteria</taxon>
        <taxon>Pseudomonadati</taxon>
        <taxon>Pseudomonadota</taxon>
        <taxon>Gammaproteobacteria</taxon>
        <taxon>Lysobacterales</taxon>
        <taxon>Marinicellaceae</taxon>
        <taxon>Marinicella</taxon>
    </lineage>
</organism>
<sequence length="90" mass="10453">MLSSCSLKKNEEFKGDISSMHMIKIATEIISMELLDSHYSVLFCSPSTQESMWHCFLIQLSEQKQKAPVLIINFADSNYKFVDYVRPEDR</sequence>
<dbReference type="AlphaFoldDB" id="A0A917CVD9"/>
<gene>
    <name evidence="1" type="ORF">GCM10011365_19460</name>
</gene>
<protein>
    <submittedName>
        <fullName evidence="1">Uncharacterized protein</fullName>
    </submittedName>
</protein>
<comment type="caution">
    <text evidence="1">The sequence shown here is derived from an EMBL/GenBank/DDBJ whole genome shotgun (WGS) entry which is preliminary data.</text>
</comment>
<dbReference type="EMBL" id="BMEO01000008">
    <property type="protein sequence ID" value="GGF98262.1"/>
    <property type="molecule type" value="Genomic_DNA"/>
</dbReference>
<reference evidence="1" key="1">
    <citation type="journal article" date="2014" name="Int. J. Syst. Evol. Microbiol.">
        <title>Complete genome sequence of Corynebacterium casei LMG S-19264T (=DSM 44701T), isolated from a smear-ripened cheese.</title>
        <authorList>
            <consortium name="US DOE Joint Genome Institute (JGI-PGF)"/>
            <person name="Walter F."/>
            <person name="Albersmeier A."/>
            <person name="Kalinowski J."/>
            <person name="Ruckert C."/>
        </authorList>
    </citation>
    <scope>NUCLEOTIDE SEQUENCE</scope>
    <source>
        <strain evidence="1">CGMCC 1.12181</strain>
    </source>
</reference>
<evidence type="ECO:0000313" key="2">
    <source>
        <dbReference type="Proteomes" id="UP000605253"/>
    </source>
</evidence>
<keyword evidence="2" id="KW-1185">Reference proteome</keyword>
<proteinExistence type="predicted"/>
<accession>A0A917CVD9</accession>